<dbReference type="NCBIfam" id="TIGR02532">
    <property type="entry name" value="IV_pilin_GFxxxE"/>
    <property type="match status" value="1"/>
</dbReference>
<accession>A0A0P0R567</accession>
<dbReference type="InterPro" id="IPR001082">
    <property type="entry name" value="Pilin"/>
</dbReference>
<dbReference type="SUPFAM" id="SSF54523">
    <property type="entry name" value="Pili subunits"/>
    <property type="match status" value="1"/>
</dbReference>
<keyword evidence="4" id="KW-0812">Transmembrane</keyword>
<keyword evidence="4" id="KW-0472">Membrane</keyword>
<gene>
    <name evidence="5" type="ORF">K788_0006745</name>
</gene>
<dbReference type="GO" id="GO:0007155">
    <property type="term" value="P:cell adhesion"/>
    <property type="evidence" value="ECO:0007669"/>
    <property type="project" value="InterPro"/>
</dbReference>
<feature type="region of interest" description="Disordered" evidence="3">
    <location>
        <begin position="178"/>
        <end position="205"/>
    </location>
</feature>
<dbReference type="Pfam" id="PF07963">
    <property type="entry name" value="N_methyl"/>
    <property type="match status" value="1"/>
</dbReference>
<feature type="compositionally biased region" description="Low complexity" evidence="3">
    <location>
        <begin position="178"/>
        <end position="195"/>
    </location>
</feature>
<sequence length="205" mass="21015">MTAIVAVASLSTFCAPWLRAPAPGPWPVPLARVRRWWGFTLIELMIVLAIVGVIAAYAIPAYQDYLARSRVGEGLSLASAAQLTVGENAGSGNAFGSGYTSPPATRNVQSIHIDDDTGQITVAFTARVSDEGANTIVFVPSAPDSADTPTARVALTKGAAQKGTITWECFAGGKAASSLPAPGAGPLPADAPTLPSNLAPPECRS</sequence>
<dbReference type="EMBL" id="CP012746">
    <property type="protein sequence ID" value="ALL62994.1"/>
    <property type="molecule type" value="Genomic_DNA"/>
</dbReference>
<dbReference type="Pfam" id="PF00114">
    <property type="entry name" value="Pilin"/>
    <property type="match status" value="1"/>
</dbReference>
<evidence type="ECO:0000256" key="1">
    <source>
        <dbReference type="ARBA" id="ARBA00005233"/>
    </source>
</evidence>
<dbReference type="KEGG" id="bcai:K788_0006745"/>
<feature type="transmembrane region" description="Helical" evidence="4">
    <location>
        <begin position="37"/>
        <end position="59"/>
    </location>
</feature>
<dbReference type="AlphaFoldDB" id="A0A0P0R567"/>
<comment type="similarity">
    <text evidence="1">Belongs to the N-Me-Phe pilin family.</text>
</comment>
<evidence type="ECO:0000256" key="2">
    <source>
        <dbReference type="ARBA" id="ARBA00022481"/>
    </source>
</evidence>
<evidence type="ECO:0000313" key="6">
    <source>
        <dbReference type="Proteomes" id="UP000019146"/>
    </source>
</evidence>
<name>A0A0P0R567_9BURK</name>
<reference evidence="5 6" key="1">
    <citation type="journal article" date="2014" name="Genome Announc.">
        <title>Draft Genome Sequence of the Haloacid-Degrading Burkholderia caribensis Strain MBA4.</title>
        <authorList>
            <person name="Pan Y."/>
            <person name="Kong K.F."/>
            <person name="Tsang J.S."/>
        </authorList>
    </citation>
    <scope>NUCLEOTIDE SEQUENCE [LARGE SCALE GENOMIC DNA]</scope>
    <source>
        <strain evidence="5 6">MBA4</strain>
    </source>
</reference>
<evidence type="ECO:0000256" key="3">
    <source>
        <dbReference type="SAM" id="MobiDB-lite"/>
    </source>
</evidence>
<dbReference type="GO" id="GO:0009289">
    <property type="term" value="C:pilus"/>
    <property type="evidence" value="ECO:0007669"/>
    <property type="project" value="InterPro"/>
</dbReference>
<dbReference type="InterPro" id="IPR012902">
    <property type="entry name" value="N_methyl_site"/>
</dbReference>
<proteinExistence type="inferred from homology"/>
<keyword evidence="2" id="KW-0488">Methylation</keyword>
<organism evidence="5 6">
    <name type="scientific">Paraburkholderia caribensis MBA4</name>
    <dbReference type="NCBI Taxonomy" id="1323664"/>
    <lineage>
        <taxon>Bacteria</taxon>
        <taxon>Pseudomonadati</taxon>
        <taxon>Pseudomonadota</taxon>
        <taxon>Betaproteobacteria</taxon>
        <taxon>Burkholderiales</taxon>
        <taxon>Burkholderiaceae</taxon>
        <taxon>Paraburkholderia</taxon>
    </lineage>
</organism>
<evidence type="ECO:0000313" key="5">
    <source>
        <dbReference type="EMBL" id="ALL62994.1"/>
    </source>
</evidence>
<dbReference type="Proteomes" id="UP000019146">
    <property type="component" value="Chromosome 1"/>
</dbReference>
<protein>
    <submittedName>
        <fullName evidence="5">Type IV pilin PilA</fullName>
    </submittedName>
</protein>
<evidence type="ECO:0000256" key="4">
    <source>
        <dbReference type="SAM" id="Phobius"/>
    </source>
</evidence>
<keyword evidence="4" id="KW-1133">Transmembrane helix</keyword>
<dbReference type="Gene3D" id="3.30.700.10">
    <property type="entry name" value="Glycoprotein, Type 4 Pilin"/>
    <property type="match status" value="1"/>
</dbReference>
<dbReference type="InterPro" id="IPR045584">
    <property type="entry name" value="Pilin-like"/>
</dbReference>